<dbReference type="InterPro" id="IPR053186">
    <property type="entry name" value="QDO-related"/>
</dbReference>
<evidence type="ECO:0000256" key="3">
    <source>
        <dbReference type="RuleBase" id="RU003457"/>
    </source>
</evidence>
<name>A0A2W1MWQ9_9FLAO</name>
<evidence type="ECO:0000259" key="5">
    <source>
        <dbReference type="Pfam" id="PF05726"/>
    </source>
</evidence>
<dbReference type="InterPro" id="IPR003829">
    <property type="entry name" value="Pirin_N_dom"/>
</dbReference>
<dbReference type="CDD" id="cd02909">
    <property type="entry name" value="cupin_pirin_N"/>
    <property type="match status" value="1"/>
</dbReference>
<evidence type="ECO:0000256" key="1">
    <source>
        <dbReference type="ARBA" id="ARBA00008416"/>
    </source>
</evidence>
<keyword evidence="2" id="KW-0479">Metal-binding</keyword>
<evidence type="ECO:0000256" key="2">
    <source>
        <dbReference type="PIRSR" id="PIRSR006232-1"/>
    </source>
</evidence>
<dbReference type="InterPro" id="IPR008778">
    <property type="entry name" value="Pirin_C_dom"/>
</dbReference>
<protein>
    <submittedName>
        <fullName evidence="6">Pirin family protein</fullName>
    </submittedName>
</protein>
<comment type="caution">
    <text evidence="6">The sequence shown here is derived from an EMBL/GenBank/DDBJ whole genome shotgun (WGS) entry which is preliminary data.</text>
</comment>
<gene>
    <name evidence="6" type="ORF">DNU06_15755</name>
</gene>
<comment type="similarity">
    <text evidence="1 3">Belongs to the pirin family.</text>
</comment>
<feature type="binding site" evidence="2">
    <location>
        <position position="105"/>
    </location>
    <ligand>
        <name>Fe cation</name>
        <dbReference type="ChEBI" id="CHEBI:24875"/>
    </ligand>
</feature>
<dbReference type="PANTHER" id="PTHR43594">
    <property type="entry name" value="QUERCETIN 2,3-DIOXYGENASE"/>
    <property type="match status" value="1"/>
</dbReference>
<proteinExistence type="inferred from homology"/>
<evidence type="ECO:0000313" key="6">
    <source>
        <dbReference type="EMBL" id="PZE15834.1"/>
    </source>
</evidence>
<dbReference type="RefSeq" id="WP_111064464.1">
    <property type="nucleotide sequence ID" value="NZ_JBHUCU010000016.1"/>
</dbReference>
<dbReference type="Gene3D" id="2.60.120.10">
    <property type="entry name" value="Jelly Rolls"/>
    <property type="match status" value="2"/>
</dbReference>
<sequence>MSTLKAKIYKGRNEMVGATALVRSLPNPKFNAIGSVVFLDHVVEKTHDPKPAELPDGSFEHPHRGIATFTYVIEGGVHHLDSNGGEGIVYSGGIQWMNSGNGITHDEFAPLNLQEKGGKFHAFQFWLNLPAKNKAENPDYLAVQSEDISEIQLPNEAGLLRVLLGDYKNSKSIIPTFLGQCIYHIKLAAGKSTQLLAKDTWQYGVYTIKGNLSIDNNINVAPLEIAELSDFGKNITLTNKGEEELDFLFIAGEPYNEPMIAHGPFIMNNEDEIHLAFNEYKKGKYGKIDYSKVQ</sequence>
<dbReference type="Pfam" id="PF02678">
    <property type="entry name" value="Pirin"/>
    <property type="match status" value="1"/>
</dbReference>
<feature type="domain" description="Pirin C-terminal" evidence="5">
    <location>
        <begin position="183"/>
        <end position="285"/>
    </location>
</feature>
<dbReference type="OrthoDB" id="321327at2"/>
<evidence type="ECO:0000313" key="7">
    <source>
        <dbReference type="Proteomes" id="UP000249248"/>
    </source>
</evidence>
<dbReference type="InterPro" id="IPR012093">
    <property type="entry name" value="Pirin"/>
</dbReference>
<keyword evidence="2" id="KW-0408">Iron</keyword>
<dbReference type="InterPro" id="IPR011051">
    <property type="entry name" value="RmlC_Cupin_sf"/>
</dbReference>
<dbReference type="EMBL" id="QKSB01000015">
    <property type="protein sequence ID" value="PZE15834.1"/>
    <property type="molecule type" value="Genomic_DNA"/>
</dbReference>
<evidence type="ECO:0000259" key="4">
    <source>
        <dbReference type="Pfam" id="PF02678"/>
    </source>
</evidence>
<dbReference type="AlphaFoldDB" id="A0A2W1MWQ9"/>
<feature type="binding site" evidence="2">
    <location>
        <position position="61"/>
    </location>
    <ligand>
        <name>Fe cation</name>
        <dbReference type="ChEBI" id="CHEBI:24875"/>
    </ligand>
</feature>
<reference evidence="6 7" key="1">
    <citation type="submission" date="2018-06" db="EMBL/GenBank/DDBJ databases">
        <title>The draft genome sequence of Crocinitomix sp. SM1701.</title>
        <authorList>
            <person name="Zhang X."/>
        </authorList>
    </citation>
    <scope>NUCLEOTIDE SEQUENCE [LARGE SCALE GENOMIC DNA]</scope>
    <source>
        <strain evidence="6 7">SM1701</strain>
    </source>
</reference>
<organism evidence="6 7">
    <name type="scientific">Putridiphycobacter roseus</name>
    <dbReference type="NCBI Taxonomy" id="2219161"/>
    <lineage>
        <taxon>Bacteria</taxon>
        <taxon>Pseudomonadati</taxon>
        <taxon>Bacteroidota</taxon>
        <taxon>Flavobacteriia</taxon>
        <taxon>Flavobacteriales</taxon>
        <taxon>Crocinitomicaceae</taxon>
        <taxon>Putridiphycobacter</taxon>
    </lineage>
</organism>
<feature type="binding site" evidence="2">
    <location>
        <position position="107"/>
    </location>
    <ligand>
        <name>Fe cation</name>
        <dbReference type="ChEBI" id="CHEBI:24875"/>
    </ligand>
</feature>
<dbReference type="CDD" id="cd02247">
    <property type="entry name" value="cupin_pirin_C"/>
    <property type="match status" value="1"/>
</dbReference>
<dbReference type="Proteomes" id="UP000249248">
    <property type="component" value="Unassembled WGS sequence"/>
</dbReference>
<dbReference type="SUPFAM" id="SSF51182">
    <property type="entry name" value="RmlC-like cupins"/>
    <property type="match status" value="1"/>
</dbReference>
<dbReference type="InterPro" id="IPR014710">
    <property type="entry name" value="RmlC-like_jellyroll"/>
</dbReference>
<keyword evidence="7" id="KW-1185">Reference proteome</keyword>
<dbReference type="Pfam" id="PF05726">
    <property type="entry name" value="Pirin_C"/>
    <property type="match status" value="1"/>
</dbReference>
<dbReference type="PANTHER" id="PTHR43594:SF1">
    <property type="entry name" value="QUERCETIN 2,3-DIOXYGENASE PA2418-RELATED"/>
    <property type="match status" value="1"/>
</dbReference>
<feature type="binding site" evidence="2">
    <location>
        <position position="63"/>
    </location>
    <ligand>
        <name>Fe cation</name>
        <dbReference type="ChEBI" id="CHEBI:24875"/>
    </ligand>
</feature>
<feature type="domain" description="Pirin N-terminal" evidence="4">
    <location>
        <begin position="24"/>
        <end position="127"/>
    </location>
</feature>
<comment type="cofactor">
    <cofactor evidence="2">
        <name>Fe cation</name>
        <dbReference type="ChEBI" id="CHEBI:24875"/>
    </cofactor>
    <text evidence="2">Binds 1 Fe cation per subunit.</text>
</comment>
<accession>A0A2W1MWQ9</accession>
<dbReference type="GO" id="GO:0046872">
    <property type="term" value="F:metal ion binding"/>
    <property type="evidence" value="ECO:0007669"/>
    <property type="project" value="UniProtKB-KW"/>
</dbReference>
<dbReference type="PIRSF" id="PIRSF006232">
    <property type="entry name" value="Pirin"/>
    <property type="match status" value="1"/>
</dbReference>